<proteinExistence type="predicted"/>
<dbReference type="EMBL" id="MN740207">
    <property type="protein sequence ID" value="QHT93421.1"/>
    <property type="molecule type" value="Genomic_DNA"/>
</dbReference>
<organism evidence="2">
    <name type="scientific">viral metagenome</name>
    <dbReference type="NCBI Taxonomy" id="1070528"/>
    <lineage>
        <taxon>unclassified sequences</taxon>
        <taxon>metagenomes</taxon>
        <taxon>organismal metagenomes</taxon>
    </lineage>
</organism>
<feature type="compositionally biased region" description="Basic residues" evidence="1">
    <location>
        <begin position="32"/>
        <end position="61"/>
    </location>
</feature>
<feature type="region of interest" description="Disordered" evidence="1">
    <location>
        <begin position="1"/>
        <end position="90"/>
    </location>
</feature>
<dbReference type="AlphaFoldDB" id="A0A6C0IJL2"/>
<feature type="compositionally biased region" description="Acidic residues" evidence="1">
    <location>
        <begin position="70"/>
        <end position="86"/>
    </location>
</feature>
<protein>
    <recommendedName>
        <fullName evidence="3">Ankyrin repeat protein</fullName>
    </recommendedName>
</protein>
<evidence type="ECO:0000256" key="1">
    <source>
        <dbReference type="SAM" id="MobiDB-lite"/>
    </source>
</evidence>
<dbReference type="Gene3D" id="1.25.40.20">
    <property type="entry name" value="Ankyrin repeat-containing domain"/>
    <property type="match status" value="1"/>
</dbReference>
<dbReference type="InterPro" id="IPR036770">
    <property type="entry name" value="Ankyrin_rpt-contain_sf"/>
</dbReference>
<evidence type="ECO:0000313" key="2">
    <source>
        <dbReference type="EMBL" id="QHT93421.1"/>
    </source>
</evidence>
<evidence type="ECO:0008006" key="3">
    <source>
        <dbReference type="Google" id="ProtNLM"/>
    </source>
</evidence>
<accession>A0A6C0IJL2</accession>
<feature type="compositionally biased region" description="Basic residues" evidence="1">
    <location>
        <begin position="222"/>
        <end position="248"/>
    </location>
</feature>
<dbReference type="SUPFAM" id="SSF48403">
    <property type="entry name" value="Ankyrin repeat"/>
    <property type="match status" value="1"/>
</dbReference>
<feature type="region of interest" description="Disordered" evidence="1">
    <location>
        <begin position="199"/>
        <end position="250"/>
    </location>
</feature>
<sequence>MLSVSKQPRPKHGQNIKNPGFSKDSKPVIKIKAVKVTKKGGKKGAKKQKRTRSKRKSKKAGRQGFPSDNNIEEAPEVELSDSDDDSVDRIPQSQLTPFSLIIRGNANDVEELRRRLEDEIIDVNQQDDTGETLLFRAMMQSRVDIMRMLLDEFDADFTYDFDGGDILEHSVENENNIRNSALVFLDDRARPLGRSWLTEQQRTRMMEQPHSFTHGRNVSGGSKKRRKTHKKSRKTKRRKTTKRRKIKAGSHSMIGRMTKPMKRAMGYYGKEPQHDYSKDPEVSYNIQRYKNVQPPQPIIAKDN</sequence>
<feature type="compositionally biased region" description="Polar residues" evidence="1">
    <location>
        <begin position="210"/>
        <end position="220"/>
    </location>
</feature>
<name>A0A6C0IJL2_9ZZZZ</name>
<reference evidence="2" key="1">
    <citation type="journal article" date="2020" name="Nature">
        <title>Giant virus diversity and host interactions through global metagenomics.</title>
        <authorList>
            <person name="Schulz F."/>
            <person name="Roux S."/>
            <person name="Paez-Espino D."/>
            <person name="Jungbluth S."/>
            <person name="Walsh D.A."/>
            <person name="Denef V.J."/>
            <person name="McMahon K.D."/>
            <person name="Konstantinidis K.T."/>
            <person name="Eloe-Fadrosh E.A."/>
            <person name="Kyrpides N.C."/>
            <person name="Woyke T."/>
        </authorList>
    </citation>
    <scope>NUCLEOTIDE SEQUENCE</scope>
    <source>
        <strain evidence="2">GVMAG-M-3300024252-29</strain>
    </source>
</reference>